<protein>
    <submittedName>
        <fullName evidence="7">O-antigen ligase family protein</fullName>
    </submittedName>
</protein>
<keyword evidence="7" id="KW-0436">Ligase</keyword>
<gene>
    <name evidence="7" type="ORF">FDK13_20005</name>
</gene>
<keyword evidence="3 5" id="KW-1133">Transmembrane helix</keyword>
<dbReference type="InterPro" id="IPR051533">
    <property type="entry name" value="WaaL-like"/>
</dbReference>
<feature type="transmembrane region" description="Helical" evidence="5">
    <location>
        <begin position="117"/>
        <end position="134"/>
    </location>
</feature>
<evidence type="ECO:0000313" key="8">
    <source>
        <dbReference type="Proteomes" id="UP000304900"/>
    </source>
</evidence>
<feature type="transmembrane region" description="Helical" evidence="5">
    <location>
        <begin position="338"/>
        <end position="358"/>
    </location>
</feature>
<feature type="transmembrane region" description="Helical" evidence="5">
    <location>
        <begin position="219"/>
        <end position="235"/>
    </location>
</feature>
<name>A0A4U6D0C8_9BACT</name>
<feature type="transmembrane region" description="Helical" evidence="5">
    <location>
        <begin position="168"/>
        <end position="189"/>
    </location>
</feature>
<dbReference type="EMBL" id="SZVO01000009">
    <property type="protein sequence ID" value="TKT90609.1"/>
    <property type="molecule type" value="Genomic_DNA"/>
</dbReference>
<dbReference type="GO" id="GO:0016874">
    <property type="term" value="F:ligase activity"/>
    <property type="evidence" value="ECO:0007669"/>
    <property type="project" value="UniProtKB-KW"/>
</dbReference>
<dbReference type="GO" id="GO:0016020">
    <property type="term" value="C:membrane"/>
    <property type="evidence" value="ECO:0007669"/>
    <property type="project" value="UniProtKB-SubCell"/>
</dbReference>
<keyword evidence="2 5" id="KW-0812">Transmembrane</keyword>
<dbReference type="OrthoDB" id="1631746at2"/>
<dbReference type="Pfam" id="PF04932">
    <property type="entry name" value="Wzy_C"/>
    <property type="match status" value="1"/>
</dbReference>
<sequence length="422" mass="48918">MMKKLLWIEDSTGNQTSYYHLVLLLLSLPYDRFFSHLILISMTVHTIIQFNKKSVKPFFTLQNLLLQSVFFLTLFGTIYTANRPEAFKEWEKQISIFLIPVLFSMNSLDLKKYRNNLLILFSLSTTFAVLYLYSKALVTIQYYQFPLSALFTSAFTNHNFARPIEMHATFFSMQIALAIVFLISTVISIRELRSKIFYSICCIILAAGIVQLSSKSVSVALLLIINFAIPYFLLLNIRKVRFILLSVFLWIVLPTGVYQMDQFRERYVDDLKKDLSEASANELTDPRLARWEVAIKLAARSPFIGYGSGSEIELLGQRFYEKKFYRSFLYKLNSHNQYISFFIKTGITGLLIYLAVLFWGFKTSLIRRDLMLFCFIAIITAVSFSENFLDVDKGIFFYSVFFSLLIFSGSNPDKKAIEEKVI</sequence>
<reference evidence="7 8" key="1">
    <citation type="submission" date="2019-05" db="EMBL/GenBank/DDBJ databases">
        <title>Dyadobacter AR-3-8 sp. nov., isolated from arctic soil.</title>
        <authorList>
            <person name="Chaudhary D.K."/>
        </authorList>
    </citation>
    <scope>NUCLEOTIDE SEQUENCE [LARGE SCALE GENOMIC DNA]</scope>
    <source>
        <strain evidence="7 8">AR-3-8</strain>
    </source>
</reference>
<comment type="caution">
    <text evidence="7">The sequence shown here is derived from an EMBL/GenBank/DDBJ whole genome shotgun (WGS) entry which is preliminary data.</text>
</comment>
<dbReference type="Proteomes" id="UP000304900">
    <property type="component" value="Unassembled WGS sequence"/>
</dbReference>
<dbReference type="RefSeq" id="WP_137341777.1">
    <property type="nucleotide sequence ID" value="NZ_BSQH01000002.1"/>
</dbReference>
<keyword evidence="8" id="KW-1185">Reference proteome</keyword>
<dbReference type="PANTHER" id="PTHR37422">
    <property type="entry name" value="TEICHURONIC ACID BIOSYNTHESIS PROTEIN TUAE"/>
    <property type="match status" value="1"/>
</dbReference>
<evidence type="ECO:0000256" key="3">
    <source>
        <dbReference type="ARBA" id="ARBA00022989"/>
    </source>
</evidence>
<dbReference type="PANTHER" id="PTHR37422:SF17">
    <property type="entry name" value="O-ANTIGEN LIGASE"/>
    <property type="match status" value="1"/>
</dbReference>
<dbReference type="AlphaFoldDB" id="A0A4U6D0C8"/>
<comment type="subcellular location">
    <subcellularLocation>
        <location evidence="1">Membrane</location>
        <topology evidence="1">Multi-pass membrane protein</topology>
    </subcellularLocation>
</comment>
<evidence type="ECO:0000256" key="4">
    <source>
        <dbReference type="ARBA" id="ARBA00023136"/>
    </source>
</evidence>
<feature type="transmembrane region" description="Helical" evidence="5">
    <location>
        <begin position="370"/>
        <end position="389"/>
    </location>
</feature>
<evidence type="ECO:0000256" key="5">
    <source>
        <dbReference type="SAM" id="Phobius"/>
    </source>
</evidence>
<dbReference type="InterPro" id="IPR007016">
    <property type="entry name" value="O-antigen_ligase-rel_domated"/>
</dbReference>
<evidence type="ECO:0000256" key="1">
    <source>
        <dbReference type="ARBA" id="ARBA00004141"/>
    </source>
</evidence>
<feature type="transmembrane region" description="Helical" evidence="5">
    <location>
        <begin position="395"/>
        <end position="412"/>
    </location>
</feature>
<evidence type="ECO:0000313" key="7">
    <source>
        <dbReference type="EMBL" id="TKT90609.1"/>
    </source>
</evidence>
<organism evidence="7 8">
    <name type="scientific">Dyadobacter frigoris</name>
    <dbReference type="NCBI Taxonomy" id="2576211"/>
    <lineage>
        <taxon>Bacteria</taxon>
        <taxon>Pseudomonadati</taxon>
        <taxon>Bacteroidota</taxon>
        <taxon>Cytophagia</taxon>
        <taxon>Cytophagales</taxon>
        <taxon>Spirosomataceae</taxon>
        <taxon>Dyadobacter</taxon>
    </lineage>
</organism>
<feature type="domain" description="O-antigen ligase-related" evidence="6">
    <location>
        <begin position="203"/>
        <end position="354"/>
    </location>
</feature>
<evidence type="ECO:0000256" key="2">
    <source>
        <dbReference type="ARBA" id="ARBA00022692"/>
    </source>
</evidence>
<proteinExistence type="predicted"/>
<feature type="transmembrane region" description="Helical" evidence="5">
    <location>
        <begin position="63"/>
        <end position="81"/>
    </location>
</feature>
<evidence type="ECO:0000259" key="6">
    <source>
        <dbReference type="Pfam" id="PF04932"/>
    </source>
</evidence>
<accession>A0A4U6D0C8</accession>
<feature type="transmembrane region" description="Helical" evidence="5">
    <location>
        <begin position="196"/>
        <end position="213"/>
    </location>
</feature>
<feature type="transmembrane region" description="Helical" evidence="5">
    <location>
        <begin position="242"/>
        <end position="260"/>
    </location>
</feature>
<keyword evidence="4 5" id="KW-0472">Membrane</keyword>